<comment type="caution">
    <text evidence="2">The sequence shown here is derived from an EMBL/GenBank/DDBJ whole genome shotgun (WGS) entry which is preliminary data.</text>
</comment>
<accession>A0A9N7YVP6</accession>
<evidence type="ECO:0000313" key="2">
    <source>
        <dbReference type="EMBL" id="CAB1439454.1"/>
    </source>
</evidence>
<name>A0A9N7YVP6_PLEPL</name>
<feature type="compositionally biased region" description="Basic and acidic residues" evidence="1">
    <location>
        <begin position="11"/>
        <end position="29"/>
    </location>
</feature>
<evidence type="ECO:0000256" key="1">
    <source>
        <dbReference type="SAM" id="MobiDB-lite"/>
    </source>
</evidence>
<gene>
    <name evidence="2" type="ORF">PLEPLA_LOCUS27241</name>
</gene>
<dbReference type="EMBL" id="CADEAL010002288">
    <property type="protein sequence ID" value="CAB1439454.1"/>
    <property type="molecule type" value="Genomic_DNA"/>
</dbReference>
<sequence>MTTPSTEENDQCDRSVAMERSGDGSGEHDVQSMAIQEMPTDTCYMRLSIVLHQKEPRAHCTRISSDNHSEDFFLVAAVYDMAVCATPQGHASKTITDPLPIR</sequence>
<proteinExistence type="predicted"/>
<feature type="region of interest" description="Disordered" evidence="1">
    <location>
        <begin position="1"/>
        <end position="29"/>
    </location>
</feature>
<reference evidence="2" key="1">
    <citation type="submission" date="2020-03" db="EMBL/GenBank/DDBJ databases">
        <authorList>
            <person name="Weist P."/>
        </authorList>
    </citation>
    <scope>NUCLEOTIDE SEQUENCE</scope>
</reference>
<keyword evidence="3" id="KW-1185">Reference proteome</keyword>
<protein>
    <submittedName>
        <fullName evidence="2">Uncharacterized protein</fullName>
    </submittedName>
</protein>
<evidence type="ECO:0000313" key="3">
    <source>
        <dbReference type="Proteomes" id="UP001153269"/>
    </source>
</evidence>
<dbReference type="AlphaFoldDB" id="A0A9N7YVP6"/>
<dbReference type="Proteomes" id="UP001153269">
    <property type="component" value="Unassembled WGS sequence"/>
</dbReference>
<organism evidence="2 3">
    <name type="scientific">Pleuronectes platessa</name>
    <name type="common">European plaice</name>
    <dbReference type="NCBI Taxonomy" id="8262"/>
    <lineage>
        <taxon>Eukaryota</taxon>
        <taxon>Metazoa</taxon>
        <taxon>Chordata</taxon>
        <taxon>Craniata</taxon>
        <taxon>Vertebrata</taxon>
        <taxon>Euteleostomi</taxon>
        <taxon>Actinopterygii</taxon>
        <taxon>Neopterygii</taxon>
        <taxon>Teleostei</taxon>
        <taxon>Neoteleostei</taxon>
        <taxon>Acanthomorphata</taxon>
        <taxon>Carangaria</taxon>
        <taxon>Pleuronectiformes</taxon>
        <taxon>Pleuronectoidei</taxon>
        <taxon>Pleuronectidae</taxon>
        <taxon>Pleuronectes</taxon>
    </lineage>
</organism>